<evidence type="ECO:0000256" key="2">
    <source>
        <dbReference type="ARBA" id="ARBA00022801"/>
    </source>
</evidence>
<evidence type="ECO:0000256" key="1">
    <source>
        <dbReference type="ARBA" id="ARBA00009275"/>
    </source>
</evidence>
<dbReference type="PANTHER" id="PTHR46124">
    <property type="entry name" value="D-AMINOACYL-TRNA DEACYLASE"/>
    <property type="match status" value="1"/>
</dbReference>
<evidence type="ECO:0000313" key="3">
    <source>
        <dbReference type="EMBL" id="MFC4158309.1"/>
    </source>
</evidence>
<dbReference type="Proteomes" id="UP001595791">
    <property type="component" value="Unassembled WGS sequence"/>
</dbReference>
<dbReference type="PANTHER" id="PTHR46124:SF2">
    <property type="entry name" value="D-AMINOACYL-TRNA DEACYLASE"/>
    <property type="match status" value="1"/>
</dbReference>
<dbReference type="InterPro" id="IPR018228">
    <property type="entry name" value="DNase_TatD-rel_CS"/>
</dbReference>
<dbReference type="Pfam" id="PF01026">
    <property type="entry name" value="TatD_DNase"/>
    <property type="match status" value="1"/>
</dbReference>
<reference evidence="4" key="1">
    <citation type="journal article" date="2019" name="Int. J. Syst. Evol. Microbiol.">
        <title>The Global Catalogue of Microorganisms (GCM) 10K type strain sequencing project: providing services to taxonomists for standard genome sequencing and annotation.</title>
        <authorList>
            <consortium name="The Broad Institute Genomics Platform"/>
            <consortium name="The Broad Institute Genome Sequencing Center for Infectious Disease"/>
            <person name="Wu L."/>
            <person name="Ma J."/>
        </authorList>
    </citation>
    <scope>NUCLEOTIDE SEQUENCE [LARGE SCALE GENOMIC DNA]</scope>
    <source>
        <strain evidence="4">LMG 29894</strain>
    </source>
</reference>
<name>A0ABV8MLZ4_9NEIS</name>
<dbReference type="PIRSF" id="PIRSF005902">
    <property type="entry name" value="DNase_TatD"/>
    <property type="match status" value="1"/>
</dbReference>
<dbReference type="CDD" id="cd01310">
    <property type="entry name" value="TatD_DNAse"/>
    <property type="match status" value="1"/>
</dbReference>
<dbReference type="InterPro" id="IPR032466">
    <property type="entry name" value="Metal_Hydrolase"/>
</dbReference>
<dbReference type="EMBL" id="JBHSBU010000001">
    <property type="protein sequence ID" value="MFC4158309.1"/>
    <property type="molecule type" value="Genomic_DNA"/>
</dbReference>
<dbReference type="InterPro" id="IPR001130">
    <property type="entry name" value="TatD-like"/>
</dbReference>
<dbReference type="GO" id="GO:0016787">
    <property type="term" value="F:hydrolase activity"/>
    <property type="evidence" value="ECO:0007669"/>
    <property type="project" value="UniProtKB-KW"/>
</dbReference>
<dbReference type="SUPFAM" id="SSF51556">
    <property type="entry name" value="Metallo-dependent hydrolases"/>
    <property type="match status" value="1"/>
</dbReference>
<proteinExistence type="inferred from homology"/>
<evidence type="ECO:0000313" key="4">
    <source>
        <dbReference type="Proteomes" id="UP001595791"/>
    </source>
</evidence>
<comment type="similarity">
    <text evidence="1">Belongs to the metallo-dependent hydrolases superfamily. TatD-type hydrolase family.</text>
</comment>
<dbReference type="EC" id="3.1.-.-" evidence="3"/>
<comment type="caution">
    <text evidence="3">The sequence shown here is derived from an EMBL/GenBank/DDBJ whole genome shotgun (WGS) entry which is preliminary data.</text>
</comment>
<gene>
    <name evidence="3" type="ORF">ACFOW7_02940</name>
</gene>
<dbReference type="PROSITE" id="PS01091">
    <property type="entry name" value="TATD_3"/>
    <property type="match status" value="1"/>
</dbReference>
<dbReference type="PROSITE" id="PS01137">
    <property type="entry name" value="TATD_1"/>
    <property type="match status" value="1"/>
</dbReference>
<dbReference type="RefSeq" id="WP_378160839.1">
    <property type="nucleotide sequence ID" value="NZ_JBHSBU010000001.1"/>
</dbReference>
<keyword evidence="4" id="KW-1185">Reference proteome</keyword>
<organism evidence="3 4">
    <name type="scientific">Chitinimonas lacunae</name>
    <dbReference type="NCBI Taxonomy" id="1963018"/>
    <lineage>
        <taxon>Bacteria</taxon>
        <taxon>Pseudomonadati</taxon>
        <taxon>Pseudomonadota</taxon>
        <taxon>Betaproteobacteria</taxon>
        <taxon>Neisseriales</taxon>
        <taxon>Chitinibacteraceae</taxon>
        <taxon>Chitinimonas</taxon>
    </lineage>
</organism>
<protein>
    <submittedName>
        <fullName evidence="3">TatD family hydrolase</fullName>
        <ecNumber evidence="3">3.1.-.-</ecNumber>
    </submittedName>
</protein>
<dbReference type="Gene3D" id="3.20.20.140">
    <property type="entry name" value="Metal-dependent hydrolases"/>
    <property type="match status" value="1"/>
</dbReference>
<accession>A0ABV8MLZ4</accession>
<keyword evidence="2 3" id="KW-0378">Hydrolase</keyword>
<sequence>MTTLSTPLIDTHCHLDAPEFDPDRDAVVERAQAAGVSIVVVPAINAATFELSLSMRRYGCPVALGLHPICTPQHRDEHLTTLRELLERERPIAVGEIGLDFFVPGLDAQRQTDLFAAQLKLARDFDLPVLLHVRKSQDQVLKQLRRFGLRRGIAHAFNGSPQQAEAFISLGFKLGFGGNMSFERARNIRRLAADLPLESLVLETDSPDIPPAWAYHDRNEPAHLARLARVLAELRESEPERIAAATSANACEVLGLTLKSAAAFTAPSVISH</sequence>